<protein>
    <submittedName>
        <fullName evidence="3">2OG-Fe(II) oxygenase</fullName>
    </submittedName>
</protein>
<dbReference type="InterPro" id="IPR005123">
    <property type="entry name" value="Oxoglu/Fe-dep_dioxygenase_dom"/>
</dbReference>
<feature type="binding site" evidence="1">
    <location>
        <position position="193"/>
    </location>
    <ligand>
        <name>2-oxoglutarate</name>
        <dbReference type="ChEBI" id="CHEBI:16810"/>
    </ligand>
</feature>
<reference evidence="3" key="2">
    <citation type="submission" date="2023-01" db="EMBL/GenBank/DDBJ databases">
        <title>Draft genome sequence of Paraferrimonas sedimenticola strain NBRC 101628.</title>
        <authorList>
            <person name="Sun Q."/>
            <person name="Mori K."/>
        </authorList>
    </citation>
    <scope>NUCLEOTIDE SEQUENCE</scope>
    <source>
        <strain evidence="3">NBRC 101628</strain>
    </source>
</reference>
<feature type="binding site" evidence="1">
    <location>
        <position position="115"/>
    </location>
    <ligand>
        <name>2-oxoglutarate</name>
        <dbReference type="ChEBI" id="CHEBI:16810"/>
    </ligand>
</feature>
<dbReference type="AlphaFoldDB" id="A0AA37RWW7"/>
<feature type="binding site" evidence="1">
    <location>
        <position position="197"/>
    </location>
    <ligand>
        <name>2-oxoglutarate</name>
        <dbReference type="ChEBI" id="CHEBI:16810"/>
    </ligand>
</feature>
<dbReference type="InterPro" id="IPR027450">
    <property type="entry name" value="AlkB-like"/>
</dbReference>
<feature type="binding site" evidence="1">
    <location>
        <position position="199"/>
    </location>
    <ligand>
        <name>2-oxoglutarate</name>
        <dbReference type="ChEBI" id="CHEBI:16810"/>
    </ligand>
</feature>
<evidence type="ECO:0000313" key="4">
    <source>
        <dbReference type="Proteomes" id="UP001161422"/>
    </source>
</evidence>
<dbReference type="Gene3D" id="2.60.120.590">
    <property type="entry name" value="Alpha-ketoglutarate-dependent dioxygenase AlkB-like"/>
    <property type="match status" value="1"/>
</dbReference>
<dbReference type="RefSeq" id="WP_095504112.1">
    <property type="nucleotide sequence ID" value="NZ_BSNC01000005.1"/>
</dbReference>
<feature type="binding site" evidence="1">
    <location>
        <position position="113"/>
    </location>
    <ligand>
        <name>2-oxoglutarate</name>
        <dbReference type="ChEBI" id="CHEBI:16810"/>
    </ligand>
</feature>
<evidence type="ECO:0000259" key="2">
    <source>
        <dbReference type="PROSITE" id="PS51471"/>
    </source>
</evidence>
<proteinExistence type="predicted"/>
<dbReference type="Pfam" id="PF13532">
    <property type="entry name" value="2OG-FeII_Oxy_2"/>
    <property type="match status" value="1"/>
</dbReference>
<feature type="binding site" evidence="1">
    <location>
        <position position="182"/>
    </location>
    <ligand>
        <name>2-oxoglutarate</name>
        <dbReference type="ChEBI" id="CHEBI:16810"/>
    </ligand>
</feature>
<evidence type="ECO:0000256" key="1">
    <source>
        <dbReference type="PIRSR" id="PIRSR632852-1"/>
    </source>
</evidence>
<reference evidence="3" key="1">
    <citation type="journal article" date="2014" name="Int. J. Syst. Evol. Microbiol.">
        <title>Complete genome sequence of Corynebacterium casei LMG S-19264T (=DSM 44701T), isolated from a smear-ripened cheese.</title>
        <authorList>
            <consortium name="US DOE Joint Genome Institute (JGI-PGF)"/>
            <person name="Walter F."/>
            <person name="Albersmeier A."/>
            <person name="Kalinowski J."/>
            <person name="Ruckert C."/>
        </authorList>
    </citation>
    <scope>NUCLEOTIDE SEQUENCE</scope>
    <source>
        <strain evidence="3">NBRC 101628</strain>
    </source>
</reference>
<evidence type="ECO:0000313" key="3">
    <source>
        <dbReference type="EMBL" id="GLP96798.1"/>
    </source>
</evidence>
<accession>A0AA37RWW7</accession>
<feature type="domain" description="Fe2OG dioxygenase" evidence="2">
    <location>
        <begin position="106"/>
        <end position="202"/>
    </location>
</feature>
<organism evidence="3 4">
    <name type="scientific">Paraferrimonas sedimenticola</name>
    <dbReference type="NCBI Taxonomy" id="375674"/>
    <lineage>
        <taxon>Bacteria</taxon>
        <taxon>Pseudomonadati</taxon>
        <taxon>Pseudomonadota</taxon>
        <taxon>Gammaproteobacteria</taxon>
        <taxon>Alteromonadales</taxon>
        <taxon>Ferrimonadaceae</taxon>
        <taxon>Paraferrimonas</taxon>
    </lineage>
</organism>
<sequence length="212" mass="24410">MANFSKSEKAILNKQAQILPDGALTRVPNWLSETEQTRLQQAMQDYPWESPEIKVFGRWHQIPRQQVWFAFEAASYRYSGKDHIALAMPQELRELCARINEQWGIEMNSVLLNHYCDGRDSMGWHADNESELAPNQPIVSLTLGAARDFILRHNTSKQRVKLPLNPGELLIMWPPMQHHWQHSVPKRASADPRINLTFRCLSALSESAADQQ</sequence>
<name>A0AA37RWW7_9GAMM</name>
<dbReference type="GO" id="GO:0035516">
    <property type="term" value="F:broad specificity oxidative DNA demethylase activity"/>
    <property type="evidence" value="ECO:0007669"/>
    <property type="project" value="TreeGrafter"/>
</dbReference>
<gene>
    <name evidence="3" type="ORF">GCM10007895_21040</name>
</gene>
<feature type="binding site" evidence="1">
    <location>
        <begin position="76"/>
        <end position="78"/>
    </location>
    <ligand>
        <name>substrate</name>
    </ligand>
</feature>
<dbReference type="InterPro" id="IPR032852">
    <property type="entry name" value="ALKBH2"/>
</dbReference>
<feature type="binding site" evidence="1">
    <location>
        <position position="125"/>
    </location>
    <ligand>
        <name>2-oxoglutarate</name>
        <dbReference type="ChEBI" id="CHEBI:16810"/>
    </ligand>
</feature>
<dbReference type="Proteomes" id="UP001161422">
    <property type="component" value="Unassembled WGS sequence"/>
</dbReference>
<dbReference type="SUPFAM" id="SSF51197">
    <property type="entry name" value="Clavaminate synthase-like"/>
    <property type="match status" value="1"/>
</dbReference>
<comment type="caution">
    <text evidence="3">The sequence shown here is derived from an EMBL/GenBank/DDBJ whole genome shotgun (WGS) entry which is preliminary data.</text>
</comment>
<dbReference type="PANTHER" id="PTHR31573:SF1">
    <property type="entry name" value="DNA OXIDATIVE DEMETHYLASE ALKBH2"/>
    <property type="match status" value="1"/>
</dbReference>
<feature type="binding site" evidence="1">
    <location>
        <begin position="56"/>
        <end position="58"/>
    </location>
    <ligand>
        <name>substrate</name>
    </ligand>
</feature>
<dbReference type="PANTHER" id="PTHR31573">
    <property type="entry name" value="ALPHA-KETOGLUTARATE-DEPENDENT DIOXYGENASE ALKB HOMOLOG 2"/>
    <property type="match status" value="1"/>
</dbReference>
<dbReference type="EMBL" id="BSNC01000005">
    <property type="protein sequence ID" value="GLP96798.1"/>
    <property type="molecule type" value="Genomic_DNA"/>
</dbReference>
<dbReference type="InterPro" id="IPR037151">
    <property type="entry name" value="AlkB-like_sf"/>
</dbReference>
<dbReference type="GO" id="GO:0006307">
    <property type="term" value="P:DNA alkylation repair"/>
    <property type="evidence" value="ECO:0007669"/>
    <property type="project" value="TreeGrafter"/>
</dbReference>
<dbReference type="GO" id="GO:0051747">
    <property type="term" value="F:cytosine C-5 DNA demethylase activity"/>
    <property type="evidence" value="ECO:0007669"/>
    <property type="project" value="TreeGrafter"/>
</dbReference>
<keyword evidence="4" id="KW-1185">Reference proteome</keyword>
<dbReference type="PROSITE" id="PS51471">
    <property type="entry name" value="FE2OG_OXY"/>
    <property type="match status" value="1"/>
</dbReference>
<dbReference type="GO" id="GO:0008198">
    <property type="term" value="F:ferrous iron binding"/>
    <property type="evidence" value="ECO:0007669"/>
    <property type="project" value="TreeGrafter"/>
</dbReference>